<name>A0A835PNA3_VANPL</name>
<dbReference type="OrthoDB" id="191686at2759"/>
<dbReference type="InterPro" id="IPR045198">
    <property type="entry name" value="CNBL1-10"/>
</dbReference>
<comment type="subcellular location">
    <subcellularLocation>
        <location evidence="4">Membrane</location>
    </subcellularLocation>
</comment>
<organism evidence="6 8">
    <name type="scientific">Vanilla planifolia</name>
    <name type="common">Vanilla</name>
    <dbReference type="NCBI Taxonomy" id="51239"/>
    <lineage>
        <taxon>Eukaryota</taxon>
        <taxon>Viridiplantae</taxon>
        <taxon>Streptophyta</taxon>
        <taxon>Embryophyta</taxon>
        <taxon>Tracheophyta</taxon>
        <taxon>Spermatophyta</taxon>
        <taxon>Magnoliopsida</taxon>
        <taxon>Liliopsida</taxon>
        <taxon>Asparagales</taxon>
        <taxon>Orchidaceae</taxon>
        <taxon>Vanilloideae</taxon>
        <taxon>Vanilleae</taxon>
        <taxon>Vanilla</taxon>
    </lineage>
</organism>
<comment type="function">
    <text evidence="4">Acts as a calcium sensor. CBL proteins interact with CIPK serine-threonine protein kinases. Binding of a CBL protein to the regulatory NAF domain of a CIPK protein lead to the activation of the kinase in a calcium-dependent manner.</text>
</comment>
<dbReference type="PROSITE" id="PS00018">
    <property type="entry name" value="EF_HAND_1"/>
    <property type="match status" value="1"/>
</dbReference>
<dbReference type="EMBL" id="JADCNM010000013">
    <property type="protein sequence ID" value="KAG0456503.1"/>
    <property type="molecule type" value="Genomic_DNA"/>
</dbReference>
<sequence>MSWRAEIQEEAEGADCKSTGWKLEQTYISSIMGCAFAKQIKQAPGYEHPTILASQTAFTVSQVEALHELYKKICNSINKDGLIHKEEFQLALFKNSKRHNFFADRIFNLFDTKHNGVIEFEEFVKSLSIFHPNTSQDVKIEFAFRLYNLRNTGFIEGEEVKEMVNALLKESNLYLSEEIVDTIVGETFKQADSNCDGKIDPTEWKEFVKKNPSLLKNMTIPYLIDITMEFPSFVMNNEVDDESMS</sequence>
<dbReference type="CDD" id="cd00051">
    <property type="entry name" value="EFh"/>
    <property type="match status" value="1"/>
</dbReference>
<evidence type="ECO:0000313" key="7">
    <source>
        <dbReference type="EMBL" id="KAG0456503.1"/>
    </source>
</evidence>
<feature type="domain" description="EF-hand" evidence="5">
    <location>
        <begin position="179"/>
        <end position="214"/>
    </location>
</feature>
<feature type="domain" description="EF-hand" evidence="5">
    <location>
        <begin position="135"/>
        <end position="170"/>
    </location>
</feature>
<dbReference type="InterPro" id="IPR011992">
    <property type="entry name" value="EF-hand-dom_pair"/>
</dbReference>
<evidence type="ECO:0000259" key="5">
    <source>
        <dbReference type="PROSITE" id="PS50222"/>
    </source>
</evidence>
<proteinExistence type="inferred from homology"/>
<dbReference type="GO" id="GO:0005509">
    <property type="term" value="F:calcium ion binding"/>
    <property type="evidence" value="ECO:0007669"/>
    <property type="project" value="UniProtKB-UniRule"/>
</dbReference>
<dbReference type="SUPFAM" id="SSF47473">
    <property type="entry name" value="EF-hand"/>
    <property type="match status" value="1"/>
</dbReference>
<dbReference type="EMBL" id="JADCNL010000013">
    <property type="protein sequence ID" value="KAG0455326.1"/>
    <property type="molecule type" value="Genomic_DNA"/>
</dbReference>
<dbReference type="InterPro" id="IPR018247">
    <property type="entry name" value="EF_Hand_1_Ca_BS"/>
</dbReference>
<evidence type="ECO:0000256" key="2">
    <source>
        <dbReference type="ARBA" id="ARBA00022837"/>
    </source>
</evidence>
<evidence type="ECO:0000256" key="4">
    <source>
        <dbReference type="RuleBase" id="RU369080"/>
    </source>
</evidence>
<evidence type="ECO:0000256" key="3">
    <source>
        <dbReference type="ARBA" id="ARBA00023774"/>
    </source>
</evidence>
<reference evidence="8 9" key="1">
    <citation type="journal article" date="2020" name="Nat. Food">
        <title>A phased Vanilla planifolia genome enables genetic improvement of flavour and production.</title>
        <authorList>
            <person name="Hasing T."/>
            <person name="Tang H."/>
            <person name="Brym M."/>
            <person name="Khazi F."/>
            <person name="Huang T."/>
            <person name="Chambers A.H."/>
        </authorList>
    </citation>
    <scope>NUCLEOTIDE SEQUENCE [LARGE SCALE GENOMIC DNA]</scope>
    <source>
        <tissue evidence="6">Leaf</tissue>
    </source>
</reference>
<dbReference type="Proteomes" id="UP000636800">
    <property type="component" value="Chromosome 13"/>
</dbReference>
<comment type="caution">
    <text evidence="6">The sequence shown here is derived from an EMBL/GenBank/DDBJ whole genome shotgun (WGS) entry which is preliminary data.</text>
</comment>
<dbReference type="GO" id="GO:0019722">
    <property type="term" value="P:calcium-mediated signaling"/>
    <property type="evidence" value="ECO:0007669"/>
    <property type="project" value="UniProtKB-UniRule"/>
</dbReference>
<keyword evidence="2 4" id="KW-0106">Calcium</keyword>
<dbReference type="GO" id="GO:0016020">
    <property type="term" value="C:membrane"/>
    <property type="evidence" value="ECO:0007669"/>
    <property type="project" value="UniProtKB-SubCell"/>
</dbReference>
<dbReference type="Pfam" id="PF13202">
    <property type="entry name" value="EF-hand_5"/>
    <property type="match status" value="1"/>
</dbReference>
<keyword evidence="4" id="KW-0479">Metal-binding</keyword>
<protein>
    <recommendedName>
        <fullName evidence="4">Calcineurin B-like protein</fullName>
    </recommendedName>
</protein>
<dbReference type="PRINTS" id="PR00450">
    <property type="entry name" value="RECOVERIN"/>
</dbReference>
<dbReference type="InterPro" id="IPR002048">
    <property type="entry name" value="EF_hand_dom"/>
</dbReference>
<accession>A0A835PNA3</accession>
<dbReference type="PANTHER" id="PTHR23056:SF110">
    <property type="entry name" value="CALMODULIN"/>
    <property type="match status" value="1"/>
</dbReference>
<dbReference type="FunFam" id="1.10.238.10:FF:000073">
    <property type="entry name" value="calcineurin B-like protein 3"/>
    <property type="match status" value="1"/>
</dbReference>
<dbReference type="GO" id="GO:0019900">
    <property type="term" value="F:kinase binding"/>
    <property type="evidence" value="ECO:0007669"/>
    <property type="project" value="UniProtKB-UniRule"/>
</dbReference>
<keyword evidence="1 4" id="KW-0677">Repeat</keyword>
<feature type="domain" description="EF-hand" evidence="5">
    <location>
        <begin position="98"/>
        <end position="133"/>
    </location>
</feature>
<evidence type="ECO:0000256" key="1">
    <source>
        <dbReference type="ARBA" id="ARBA00022737"/>
    </source>
</evidence>
<evidence type="ECO:0000313" key="8">
    <source>
        <dbReference type="Proteomes" id="UP000636800"/>
    </source>
</evidence>
<evidence type="ECO:0000313" key="6">
    <source>
        <dbReference type="EMBL" id="KAG0455326.1"/>
    </source>
</evidence>
<comment type="similarity">
    <text evidence="3 4">Belongs to the calcineurin regulatory subunit family.</text>
</comment>
<keyword evidence="8" id="KW-1185">Reference proteome</keyword>
<dbReference type="Gene3D" id="1.10.238.10">
    <property type="entry name" value="EF-hand"/>
    <property type="match status" value="1"/>
</dbReference>
<gene>
    <name evidence="7" type="ORF">HPP92_024291</name>
    <name evidence="6" type="ORF">HPP92_024618</name>
</gene>
<dbReference type="Proteomes" id="UP000639772">
    <property type="component" value="Chromosome 13"/>
</dbReference>
<evidence type="ECO:0000313" key="9">
    <source>
        <dbReference type="Proteomes" id="UP000639772"/>
    </source>
</evidence>
<comment type="subunit">
    <text evidence="4">Homodimer. Interacts with CIPK.</text>
</comment>
<dbReference type="PROSITE" id="PS50222">
    <property type="entry name" value="EF_HAND_2"/>
    <property type="match status" value="3"/>
</dbReference>
<dbReference type="Pfam" id="PF13499">
    <property type="entry name" value="EF-hand_7"/>
    <property type="match status" value="1"/>
</dbReference>
<keyword evidence="4" id="KW-0472">Membrane</keyword>
<dbReference type="AlphaFoldDB" id="A0A835PNA3"/>
<dbReference type="PANTHER" id="PTHR23056">
    <property type="entry name" value="CALCINEURIN B"/>
    <property type="match status" value="1"/>
</dbReference>
<dbReference type="SMART" id="SM00054">
    <property type="entry name" value="EFh"/>
    <property type="match status" value="3"/>
</dbReference>